<evidence type="ECO:0000256" key="4">
    <source>
        <dbReference type="ARBA" id="ARBA00022989"/>
    </source>
</evidence>
<keyword evidence="5 6" id="KW-0472">Membrane</keyword>
<evidence type="ECO:0000256" key="1">
    <source>
        <dbReference type="ARBA" id="ARBA00004651"/>
    </source>
</evidence>
<evidence type="ECO:0000256" key="3">
    <source>
        <dbReference type="ARBA" id="ARBA00022692"/>
    </source>
</evidence>
<feature type="domain" description="ABC3 transporter permease C-terminal" evidence="7">
    <location>
        <begin position="750"/>
        <end position="862"/>
    </location>
</feature>
<feature type="transmembrane region" description="Helical" evidence="6">
    <location>
        <begin position="499"/>
        <end position="523"/>
    </location>
</feature>
<feature type="transmembrane region" description="Helical" evidence="6">
    <location>
        <begin position="287"/>
        <end position="307"/>
    </location>
</feature>
<dbReference type="Proteomes" id="UP001626536">
    <property type="component" value="Chromosome"/>
</dbReference>
<keyword evidence="4 6" id="KW-1133">Transmembrane helix</keyword>
<sequence>MELHESASRLASALGAPIKQRLRLPLVLRAALRDFRGGLRGFGIFLTCIALGVAAIAGVGSVSLSLGDGLAAKGRAILGGDVSFDLAQRELKDPERDFLASHGRLSGVAIMRAMARREGGEAALIEIKAVDRAYPMAGEAVLDPAQSLSAALEESNGVYGIAADAALPARLGLSLGDRLDIGDAHFELRAVLVAEPDQLAAGIGFGPRVLMTDTALRATGLLQPGSLVRWLYRVALGDGGASPASDAEVESFVAAAQKAFPDAGWETRTRKNISPQFSRNLDRFTQFLTLVGLTSLIIGGVGVANAIRGYVERKRTTIAILKSLGATGSTVFALMLTQMLLVASLGLAIGAVIGAALPFVAAWGFGAMIPFPIAPAIHPAAIGQGVLYGLLTALAFSMEPLGRAHDAPVQAVFRDEIEPSRARPRLRYIVFTLAAAVSLIAAVFAFTADRTLAWIYLAATLAAFALLRGIALLIMAGARRLPRARHVALRLAVANIHRPGALTPSVVLSLGLGLALLVALTLIDGNIRAELKAGLPGATPSFFFLDIQNAKAGAFAEFLQAHAPDGKIAFAPMLRGRIVKLNGLAADAAQPKASAAWVLQGDRGITFAESVPEGSVIVKGAWWPSDYKGPPLISLESDVADGLGLEVGDEITVNVLGRNIAGKIANTRKVNWRTFGINFVLVFSPNSFAGAPYGDLATLTFPDGGNSSGELALLRETAQAFPAVTTIRVKDALEAASQLVGQLAIAVRGASSVALLASILVLGGALAAGRQARTHDAVVLKTLGATRTRLLAAFLYEYGLIGLCTALFGMAAGGAAAFAIVRHVMNLDFAWLWPQALTAAAAALVVTIFLGLLGTWRILGRKPAPYLRDL</sequence>
<protein>
    <submittedName>
        <fullName evidence="8">FtsX-like permease family protein</fullName>
    </submittedName>
</protein>
<name>A0ABZ0HU33_9HYPH</name>
<organism evidence="8 9">
    <name type="scientific">Methylocapsa polymorpha</name>
    <dbReference type="NCBI Taxonomy" id="3080828"/>
    <lineage>
        <taxon>Bacteria</taxon>
        <taxon>Pseudomonadati</taxon>
        <taxon>Pseudomonadota</taxon>
        <taxon>Alphaproteobacteria</taxon>
        <taxon>Hyphomicrobiales</taxon>
        <taxon>Beijerinckiaceae</taxon>
        <taxon>Methylocapsa</taxon>
    </lineage>
</organism>
<dbReference type="InterPro" id="IPR038766">
    <property type="entry name" value="Membrane_comp_ABC_pdt"/>
</dbReference>
<dbReference type="InterPro" id="IPR003838">
    <property type="entry name" value="ABC3_permease_C"/>
</dbReference>
<feature type="domain" description="ABC3 transporter permease C-terminal" evidence="7">
    <location>
        <begin position="291"/>
        <end position="401"/>
    </location>
</feature>
<evidence type="ECO:0000256" key="2">
    <source>
        <dbReference type="ARBA" id="ARBA00022475"/>
    </source>
</evidence>
<feature type="transmembrane region" description="Helical" evidence="6">
    <location>
        <begin position="428"/>
        <end position="448"/>
    </location>
</feature>
<dbReference type="EMBL" id="CP136862">
    <property type="protein sequence ID" value="WOJ90302.1"/>
    <property type="molecule type" value="Genomic_DNA"/>
</dbReference>
<feature type="transmembrane region" description="Helical" evidence="6">
    <location>
        <begin position="42"/>
        <end position="66"/>
    </location>
</feature>
<keyword evidence="2" id="KW-1003">Cell membrane</keyword>
<gene>
    <name evidence="8" type="ORF">RZS28_03100</name>
</gene>
<dbReference type="RefSeq" id="WP_407339749.1">
    <property type="nucleotide sequence ID" value="NZ_CP136862.1"/>
</dbReference>
<reference evidence="8 9" key="1">
    <citation type="submission" date="2023-10" db="EMBL/GenBank/DDBJ databases">
        <title>Novel methanotroph of the genus Methylocapsa from a subarctic wetland.</title>
        <authorList>
            <person name="Belova S.E."/>
            <person name="Oshkin I.Y."/>
            <person name="Miroshnikov K."/>
            <person name="Dedysh S.N."/>
        </authorList>
    </citation>
    <scope>NUCLEOTIDE SEQUENCE [LARGE SCALE GENOMIC DNA]</scope>
    <source>
        <strain evidence="8 9">RX1</strain>
    </source>
</reference>
<evidence type="ECO:0000256" key="6">
    <source>
        <dbReference type="SAM" id="Phobius"/>
    </source>
</evidence>
<evidence type="ECO:0000256" key="5">
    <source>
        <dbReference type="ARBA" id="ARBA00023136"/>
    </source>
</evidence>
<feature type="transmembrane region" description="Helical" evidence="6">
    <location>
        <begin position="749"/>
        <end position="769"/>
    </location>
</feature>
<evidence type="ECO:0000259" key="7">
    <source>
        <dbReference type="Pfam" id="PF02687"/>
    </source>
</evidence>
<proteinExistence type="predicted"/>
<dbReference type="PANTHER" id="PTHR30287">
    <property type="entry name" value="MEMBRANE COMPONENT OF PREDICTED ABC SUPERFAMILY METABOLITE UPTAKE TRANSPORTER"/>
    <property type="match status" value="1"/>
</dbReference>
<feature type="transmembrane region" description="Helical" evidence="6">
    <location>
        <begin position="790"/>
        <end position="820"/>
    </location>
</feature>
<accession>A0ABZ0HU33</accession>
<comment type="subcellular location">
    <subcellularLocation>
        <location evidence="1">Cell membrane</location>
        <topology evidence="1">Multi-pass membrane protein</topology>
    </subcellularLocation>
</comment>
<feature type="transmembrane region" description="Helical" evidence="6">
    <location>
        <begin position="454"/>
        <end position="478"/>
    </location>
</feature>
<feature type="transmembrane region" description="Helical" evidence="6">
    <location>
        <begin position="319"/>
        <end position="337"/>
    </location>
</feature>
<dbReference type="PANTHER" id="PTHR30287:SF1">
    <property type="entry name" value="INNER MEMBRANE PROTEIN"/>
    <property type="match status" value="1"/>
</dbReference>
<keyword evidence="9" id="KW-1185">Reference proteome</keyword>
<keyword evidence="3 6" id="KW-0812">Transmembrane</keyword>
<feature type="transmembrane region" description="Helical" evidence="6">
    <location>
        <begin position="344"/>
        <end position="365"/>
    </location>
</feature>
<feature type="transmembrane region" description="Helical" evidence="6">
    <location>
        <begin position="832"/>
        <end position="853"/>
    </location>
</feature>
<evidence type="ECO:0000313" key="8">
    <source>
        <dbReference type="EMBL" id="WOJ90302.1"/>
    </source>
</evidence>
<dbReference type="Pfam" id="PF02687">
    <property type="entry name" value="FtsX"/>
    <property type="match status" value="2"/>
</dbReference>
<feature type="transmembrane region" description="Helical" evidence="6">
    <location>
        <begin position="377"/>
        <end position="396"/>
    </location>
</feature>
<evidence type="ECO:0000313" key="9">
    <source>
        <dbReference type="Proteomes" id="UP001626536"/>
    </source>
</evidence>